<evidence type="ECO:0000259" key="13">
    <source>
        <dbReference type="Pfam" id="PF13733"/>
    </source>
</evidence>
<keyword evidence="10 11" id="KW-0325">Glycoprotein</keyword>
<dbReference type="GO" id="GO:0005794">
    <property type="term" value="C:Golgi apparatus"/>
    <property type="evidence" value="ECO:0007669"/>
    <property type="project" value="TreeGrafter"/>
</dbReference>
<evidence type="ECO:0000256" key="11">
    <source>
        <dbReference type="RuleBase" id="RU368121"/>
    </source>
</evidence>
<dbReference type="GO" id="GO:0033842">
    <property type="term" value="F:N-acetyl-beta-glucosaminyl-derivative 4-beta-N-acetylgalactosaminyltransferase activity"/>
    <property type="evidence" value="ECO:0007669"/>
    <property type="project" value="TreeGrafter"/>
</dbReference>
<name>A0AA85KLK4_TRIRE</name>
<feature type="transmembrane region" description="Helical" evidence="11">
    <location>
        <begin position="12"/>
        <end position="32"/>
    </location>
</feature>
<evidence type="ECO:0000256" key="9">
    <source>
        <dbReference type="ARBA" id="ARBA00023136"/>
    </source>
</evidence>
<keyword evidence="8 11" id="KW-1133">Transmembrane helix</keyword>
<keyword evidence="4 11" id="KW-0328">Glycosyltransferase</keyword>
<evidence type="ECO:0000256" key="10">
    <source>
        <dbReference type="ARBA" id="ARBA00023180"/>
    </source>
</evidence>
<comment type="subcellular location">
    <subcellularLocation>
        <location evidence="1">Membrane</location>
        <topology evidence="1">Single-pass type II membrane protein</topology>
    </subcellularLocation>
</comment>
<evidence type="ECO:0000259" key="12">
    <source>
        <dbReference type="Pfam" id="PF02709"/>
    </source>
</evidence>
<dbReference type="GO" id="GO:0016020">
    <property type="term" value="C:membrane"/>
    <property type="evidence" value="ECO:0007669"/>
    <property type="project" value="UniProtKB-SubCell"/>
</dbReference>
<evidence type="ECO:0000256" key="7">
    <source>
        <dbReference type="ARBA" id="ARBA00022968"/>
    </source>
</evidence>
<dbReference type="GO" id="GO:0005975">
    <property type="term" value="P:carbohydrate metabolic process"/>
    <property type="evidence" value="ECO:0007669"/>
    <property type="project" value="InterPro"/>
</dbReference>
<evidence type="ECO:0000313" key="14">
    <source>
        <dbReference type="Proteomes" id="UP000050795"/>
    </source>
</evidence>
<evidence type="ECO:0000256" key="5">
    <source>
        <dbReference type="ARBA" id="ARBA00022679"/>
    </source>
</evidence>
<accession>A0AA85KLK4</accession>
<protein>
    <recommendedName>
        <fullName evidence="11">Beta-1,4-galactosyltransferase</fullName>
        <ecNumber evidence="11">2.4.1.-</ecNumber>
    </recommendedName>
</protein>
<evidence type="ECO:0000256" key="4">
    <source>
        <dbReference type="ARBA" id="ARBA00022676"/>
    </source>
</evidence>
<dbReference type="EC" id="2.4.1.-" evidence="11"/>
<dbReference type="WBParaSite" id="TREG1_97210.1">
    <property type="protein sequence ID" value="TREG1_97210.1"/>
    <property type="gene ID" value="TREG1_97210"/>
</dbReference>
<evidence type="ECO:0000256" key="2">
    <source>
        <dbReference type="ARBA" id="ARBA00004922"/>
    </source>
</evidence>
<keyword evidence="14" id="KW-1185">Reference proteome</keyword>
<dbReference type="AlphaFoldDB" id="A0AA85KLK4"/>
<evidence type="ECO:0000256" key="1">
    <source>
        <dbReference type="ARBA" id="ARBA00004606"/>
    </source>
</evidence>
<evidence type="ECO:0000256" key="6">
    <source>
        <dbReference type="ARBA" id="ARBA00022692"/>
    </source>
</evidence>
<sequence length="362" mass="42061">MNFLCNTNRSIIYTFLGITTISIFLIFIYYPIIQKSVYSTIKYYTITGINNNNNNNMNLTVLNRQENLLTCRLICEIVAGVTDSPMKYLQATNHTLIPIKFTNTTNSSDLSNTTIFQHVIGGSWMFKMISDHSNNIINNNNVNRCSNISKSGVAIIFMCKNRWPQLYVTLSTVIPLLQRQQLCYRIFVIEPIEHEAKKYFEFNCVVLHDADLAPLDDRIPYGCDEQVKQMAVHLSVGRSTENFTLMYQQANGFSNYYWGWGAEDDDFEIRLRYTNIKYIHFNASIARYLSVPHTIQSRDRLKYNGKLKDNARSRMKKDGLNSLKYKVINISNEYYFTHIFVSIKRTGVNQTQRSNTSEIFED</sequence>
<dbReference type="SUPFAM" id="SSF53448">
    <property type="entry name" value="Nucleotide-diphospho-sugar transferases"/>
    <property type="match status" value="1"/>
</dbReference>
<dbReference type="Gene3D" id="3.90.550.10">
    <property type="entry name" value="Spore Coat Polysaccharide Biosynthesis Protein SpsA, Chain A"/>
    <property type="match status" value="1"/>
</dbReference>
<proteinExistence type="inferred from homology"/>
<keyword evidence="5 11" id="KW-0808">Transferase</keyword>
<evidence type="ECO:0000256" key="3">
    <source>
        <dbReference type="ARBA" id="ARBA00005735"/>
    </source>
</evidence>
<dbReference type="InterPro" id="IPR003859">
    <property type="entry name" value="Galactosyl_T"/>
</dbReference>
<reference evidence="15" key="2">
    <citation type="submission" date="2023-11" db="UniProtKB">
        <authorList>
            <consortium name="WormBaseParasite"/>
        </authorList>
    </citation>
    <scope>IDENTIFICATION</scope>
</reference>
<dbReference type="PANTHER" id="PTHR19300">
    <property type="entry name" value="BETA-1,4-GALACTOSYLTRANSFERASE"/>
    <property type="match status" value="1"/>
</dbReference>
<dbReference type="InterPro" id="IPR027791">
    <property type="entry name" value="Galactosyl_T_C"/>
</dbReference>
<dbReference type="GO" id="GO:0006688">
    <property type="term" value="P:glycosphingolipid biosynthetic process"/>
    <property type="evidence" value="ECO:0007669"/>
    <property type="project" value="TreeGrafter"/>
</dbReference>
<comment type="function">
    <text evidence="11">Catalyses the transfer of galactose onto proteins or lipids.</text>
</comment>
<dbReference type="Proteomes" id="UP000050795">
    <property type="component" value="Unassembled WGS sequence"/>
</dbReference>
<reference evidence="14" key="1">
    <citation type="submission" date="2022-06" db="EMBL/GenBank/DDBJ databases">
        <authorList>
            <person name="Berger JAMES D."/>
            <person name="Berger JAMES D."/>
        </authorList>
    </citation>
    <scope>NUCLEOTIDE SEQUENCE [LARGE SCALE GENOMIC DNA]</scope>
</reference>
<dbReference type="InterPro" id="IPR027995">
    <property type="entry name" value="Galactosyl_T_N"/>
</dbReference>
<feature type="domain" description="Galactosyltransferase N-terminal" evidence="13">
    <location>
        <begin position="132"/>
        <end position="224"/>
    </location>
</feature>
<dbReference type="PANTHER" id="PTHR19300:SF57">
    <property type="entry name" value="BETA-1,4-N-ACETYLGALACTOSAMINYLTRANSFERASE"/>
    <property type="match status" value="1"/>
</dbReference>
<keyword evidence="7 11" id="KW-0735">Signal-anchor</keyword>
<feature type="domain" description="Galactosyltransferase C-terminal" evidence="12">
    <location>
        <begin position="247"/>
        <end position="293"/>
    </location>
</feature>
<keyword evidence="9 11" id="KW-0472">Membrane</keyword>
<keyword evidence="6 11" id="KW-0812">Transmembrane</keyword>
<dbReference type="GO" id="GO:0008378">
    <property type="term" value="F:galactosyltransferase activity"/>
    <property type="evidence" value="ECO:0007669"/>
    <property type="project" value="TreeGrafter"/>
</dbReference>
<organism evidence="14 15">
    <name type="scientific">Trichobilharzia regenti</name>
    <name type="common">Nasal bird schistosome</name>
    <dbReference type="NCBI Taxonomy" id="157069"/>
    <lineage>
        <taxon>Eukaryota</taxon>
        <taxon>Metazoa</taxon>
        <taxon>Spiralia</taxon>
        <taxon>Lophotrochozoa</taxon>
        <taxon>Platyhelminthes</taxon>
        <taxon>Trematoda</taxon>
        <taxon>Digenea</taxon>
        <taxon>Strigeidida</taxon>
        <taxon>Schistosomatoidea</taxon>
        <taxon>Schistosomatidae</taxon>
        <taxon>Trichobilharzia</taxon>
    </lineage>
</organism>
<dbReference type="Pfam" id="PF02709">
    <property type="entry name" value="Glyco_transf_7C"/>
    <property type="match status" value="1"/>
</dbReference>
<evidence type="ECO:0000256" key="8">
    <source>
        <dbReference type="ARBA" id="ARBA00022989"/>
    </source>
</evidence>
<comment type="pathway">
    <text evidence="2 11">Protein modification; protein glycosylation.</text>
</comment>
<dbReference type="InterPro" id="IPR029044">
    <property type="entry name" value="Nucleotide-diphossugar_trans"/>
</dbReference>
<evidence type="ECO:0000313" key="15">
    <source>
        <dbReference type="WBParaSite" id="TREG1_97210.1"/>
    </source>
</evidence>
<dbReference type="Pfam" id="PF13733">
    <property type="entry name" value="Glyco_transf_7N"/>
    <property type="match status" value="1"/>
</dbReference>
<comment type="similarity">
    <text evidence="3 11">Belongs to the glycosyltransferase 7 family.</text>
</comment>